<name>A0ABN9RG98_9DINO</name>
<dbReference type="EMBL" id="CAUYUJ010006335">
    <property type="protein sequence ID" value="CAK0817034.1"/>
    <property type="molecule type" value="Genomic_DNA"/>
</dbReference>
<feature type="region of interest" description="Disordered" evidence="1">
    <location>
        <begin position="238"/>
        <end position="272"/>
    </location>
</feature>
<feature type="compositionally biased region" description="Low complexity" evidence="1">
    <location>
        <begin position="244"/>
        <end position="259"/>
    </location>
</feature>
<protein>
    <submittedName>
        <fullName evidence="2">Uncharacterized protein</fullName>
    </submittedName>
</protein>
<proteinExistence type="predicted"/>
<dbReference type="Proteomes" id="UP001189429">
    <property type="component" value="Unassembled WGS sequence"/>
</dbReference>
<evidence type="ECO:0000313" key="3">
    <source>
        <dbReference type="Proteomes" id="UP001189429"/>
    </source>
</evidence>
<comment type="caution">
    <text evidence="2">The sequence shown here is derived from an EMBL/GenBank/DDBJ whole genome shotgun (WGS) entry which is preliminary data.</text>
</comment>
<keyword evidence="3" id="KW-1185">Reference proteome</keyword>
<organism evidence="2 3">
    <name type="scientific">Prorocentrum cordatum</name>
    <dbReference type="NCBI Taxonomy" id="2364126"/>
    <lineage>
        <taxon>Eukaryota</taxon>
        <taxon>Sar</taxon>
        <taxon>Alveolata</taxon>
        <taxon>Dinophyceae</taxon>
        <taxon>Prorocentrales</taxon>
        <taxon>Prorocentraceae</taxon>
        <taxon>Prorocentrum</taxon>
    </lineage>
</organism>
<gene>
    <name evidence="2" type="ORF">PCOR1329_LOCUS19762</name>
</gene>
<evidence type="ECO:0000256" key="1">
    <source>
        <dbReference type="SAM" id="MobiDB-lite"/>
    </source>
</evidence>
<sequence>MPACSSAVPCGEDPQVTIAGREGRPVPVKRSIAELYIRVFSHMPIDEVIERKSSKAAENAYFKAQVHAAEVSWAKRDQRTALDTVGLMGGGDNVSVGYGSVVKVKRKVAILNKADFKYFHGGNEPLQRVVRHHPSMSIPVRGGVAGETEKVWLFENFPGARRTMSFCTFHRVTAGSTPVRPDDVFYDGQVVDFYQKGLSTQKSEFDADLVAKDLPCINATRGKFNLVPLKLHEAGEAADEVPQGAAPGSPSAAAAGSAVGEDEADADGAASGLGDATLSGVIQLPSAFGRSRSDVGMPPTKRSRRGKKSPAADLDASPFAADDDIGLDDSASQVAASTMVGAASGIGGTVDSKQGPYKHIENLDCEMEMVKGNLGNALHHANKWVREHGSELKWSQGTADLKAHIKKFEMAHIVSVAHQDTYQDDEVAKAVLFLVQTDGALPDAVNLKLCMRESRRKMKQISDGDAFVAFFASTLPCNPSHTDSFISSSPTLSALKLEPEIKIGTFLGCFINDWLCPCIEAGKSAQDLLTTAVDIIGNKVSEIVASSDMPEEYLGFFCSLSEITLALSTLLHGLDAATLDDFASRVKHHVTILSDAKAKDPMAQRIARSILATPIYVDLLADLRKTSQGLTTMNQEVEHANVVLTTKMPDICGESEEWRLTCHTSAVLAKNLLGLLDVLGRTYGNELKESALDRARVIVMGMRERAAKGLVSLTESKSFAEMISYQRIAWHSEAFLVEAESDAADMLVKITADGEVANFKVELTKAANAEILSQDILESVKSIFEKVRGTNVNDDHVNSELMKVVRRCIQIALDTNSDCQELKSASLNALAGALELLPPCTYHRGVPGALRQRHELVALETAFRKKHCTEGGVNLDAAHTDDTLVTMKGSTKVLFEKVSIMNFPDDEETAHIKKIATDCGNGVQELIHQVASHGLEVKLLAYQDKTLKGLRSEQGGLKNGANWIDGLPNGMDEKWDKTRAVGKATLLADGIAVGLRKKVDAALQEEAAIRKWAKTFELPIDENIFQCGSGAMGRCIKAWGASLMIKAIADGVDKVSLRKAAMAVQTELGKRQLTLESLQPSSLAKKAVDAMHFK</sequence>
<evidence type="ECO:0000313" key="2">
    <source>
        <dbReference type="EMBL" id="CAK0817034.1"/>
    </source>
</evidence>
<feature type="region of interest" description="Disordered" evidence="1">
    <location>
        <begin position="289"/>
        <end position="320"/>
    </location>
</feature>
<accession>A0ABN9RG98</accession>
<reference evidence="2" key="1">
    <citation type="submission" date="2023-10" db="EMBL/GenBank/DDBJ databases">
        <authorList>
            <person name="Chen Y."/>
            <person name="Shah S."/>
            <person name="Dougan E. K."/>
            <person name="Thang M."/>
            <person name="Chan C."/>
        </authorList>
    </citation>
    <scope>NUCLEOTIDE SEQUENCE [LARGE SCALE GENOMIC DNA]</scope>
</reference>